<evidence type="ECO:0000256" key="6">
    <source>
        <dbReference type="SAM" id="Phobius"/>
    </source>
</evidence>
<feature type="transmembrane region" description="Helical" evidence="6">
    <location>
        <begin position="116"/>
        <end position="137"/>
    </location>
</feature>
<feature type="transmembrane region" description="Helical" evidence="6">
    <location>
        <begin position="149"/>
        <end position="173"/>
    </location>
</feature>
<dbReference type="GO" id="GO:0005886">
    <property type="term" value="C:plasma membrane"/>
    <property type="evidence" value="ECO:0007669"/>
    <property type="project" value="UniProtKB-SubCell"/>
</dbReference>
<protein>
    <submittedName>
        <fullName evidence="7">LysE family translocator</fullName>
    </submittedName>
</protein>
<dbReference type="RefSeq" id="WP_289502317.1">
    <property type="nucleotide sequence ID" value="NZ_CP116805.1"/>
</dbReference>
<dbReference type="Pfam" id="PF01810">
    <property type="entry name" value="LysE"/>
    <property type="match status" value="1"/>
</dbReference>
<accession>A0AAF0BKE1</accession>
<feature type="transmembrane region" description="Helical" evidence="6">
    <location>
        <begin position="185"/>
        <end position="204"/>
    </location>
</feature>
<dbReference type="GO" id="GO:0015171">
    <property type="term" value="F:amino acid transmembrane transporter activity"/>
    <property type="evidence" value="ECO:0007669"/>
    <property type="project" value="TreeGrafter"/>
</dbReference>
<evidence type="ECO:0000256" key="1">
    <source>
        <dbReference type="ARBA" id="ARBA00004651"/>
    </source>
</evidence>
<organism evidence="7 8">
    <name type="scientific">Gimibacter soli</name>
    <dbReference type="NCBI Taxonomy" id="3024400"/>
    <lineage>
        <taxon>Bacteria</taxon>
        <taxon>Pseudomonadati</taxon>
        <taxon>Pseudomonadota</taxon>
        <taxon>Alphaproteobacteria</taxon>
        <taxon>Kordiimonadales</taxon>
        <taxon>Temperatibacteraceae</taxon>
        <taxon>Gimibacter</taxon>
    </lineage>
</organism>
<dbReference type="Proteomes" id="UP001217500">
    <property type="component" value="Chromosome"/>
</dbReference>
<name>A0AAF0BKE1_9PROT</name>
<proteinExistence type="predicted"/>
<evidence type="ECO:0000313" key="7">
    <source>
        <dbReference type="EMBL" id="WCL52862.1"/>
    </source>
</evidence>
<evidence type="ECO:0000256" key="4">
    <source>
        <dbReference type="ARBA" id="ARBA00022989"/>
    </source>
</evidence>
<keyword evidence="4 6" id="KW-1133">Transmembrane helix</keyword>
<feature type="transmembrane region" description="Helical" evidence="6">
    <location>
        <begin position="41"/>
        <end position="66"/>
    </location>
</feature>
<gene>
    <name evidence="7" type="ORF">PH603_09955</name>
</gene>
<dbReference type="InterPro" id="IPR001123">
    <property type="entry name" value="LeuE-type"/>
</dbReference>
<keyword evidence="8" id="KW-1185">Reference proteome</keyword>
<evidence type="ECO:0000256" key="2">
    <source>
        <dbReference type="ARBA" id="ARBA00022475"/>
    </source>
</evidence>
<dbReference type="KEGG" id="gso:PH603_09955"/>
<evidence type="ECO:0000313" key="8">
    <source>
        <dbReference type="Proteomes" id="UP001217500"/>
    </source>
</evidence>
<dbReference type="PANTHER" id="PTHR30086">
    <property type="entry name" value="ARGININE EXPORTER PROTEIN ARGO"/>
    <property type="match status" value="1"/>
</dbReference>
<dbReference type="AlphaFoldDB" id="A0AAF0BKE1"/>
<keyword evidence="5 6" id="KW-0472">Membrane</keyword>
<keyword evidence="3 6" id="KW-0812">Transmembrane</keyword>
<comment type="subcellular location">
    <subcellularLocation>
        <location evidence="1">Cell membrane</location>
        <topology evidence="1">Multi-pass membrane protein</topology>
    </subcellularLocation>
</comment>
<dbReference type="EMBL" id="CP116805">
    <property type="protein sequence ID" value="WCL52862.1"/>
    <property type="molecule type" value="Genomic_DNA"/>
</dbReference>
<reference evidence="7" key="1">
    <citation type="submission" date="2023-01" db="EMBL/GenBank/DDBJ databases">
        <title>The genome sequence of Kordiimonadaceae bacterium 6D33.</title>
        <authorList>
            <person name="Liu Y."/>
        </authorList>
    </citation>
    <scope>NUCLEOTIDE SEQUENCE</scope>
    <source>
        <strain evidence="7">6D33</strain>
    </source>
</reference>
<evidence type="ECO:0000256" key="3">
    <source>
        <dbReference type="ARBA" id="ARBA00022692"/>
    </source>
</evidence>
<evidence type="ECO:0000256" key="5">
    <source>
        <dbReference type="ARBA" id="ARBA00023136"/>
    </source>
</evidence>
<dbReference type="PANTHER" id="PTHR30086:SF20">
    <property type="entry name" value="ARGININE EXPORTER PROTEIN ARGO-RELATED"/>
    <property type="match status" value="1"/>
</dbReference>
<keyword evidence="2" id="KW-1003">Cell membrane</keyword>
<sequence>MVDPLLFTGFLAATALLVLSPGPIVSMIIAETLGRSSRHGLAVALGAGVVLVLFQIIYIAGFSAVLMALPDWGFTAIRYGGVILLAHMAVQMLRSKGNVTIGEAPDKTPAQAFRHAMLLSATNPKAILFFAAFYPQFISRDLPLTPQLIVMGFGFLIVAVGGDCTWVAASSYARTWLVKKGGARFVTRLAGGVLLCGALLLLLINPA</sequence>
<feature type="transmembrane region" description="Helical" evidence="6">
    <location>
        <begin position="72"/>
        <end position="90"/>
    </location>
</feature>
<feature type="transmembrane region" description="Helical" evidence="6">
    <location>
        <begin position="6"/>
        <end position="29"/>
    </location>
</feature>